<dbReference type="EMBL" id="JAVIKH010000022">
    <property type="protein sequence ID" value="MDX8337168.1"/>
    <property type="molecule type" value="Genomic_DNA"/>
</dbReference>
<dbReference type="InterPro" id="IPR043519">
    <property type="entry name" value="NT_sf"/>
</dbReference>
<feature type="domain" description="Polymerase beta nucleotidyltransferase" evidence="1">
    <location>
        <begin position="12"/>
        <end position="100"/>
    </location>
</feature>
<dbReference type="InterPro" id="IPR041633">
    <property type="entry name" value="Polbeta"/>
</dbReference>
<gene>
    <name evidence="2" type="ORF">RFV38_11810</name>
</gene>
<evidence type="ECO:0000259" key="1">
    <source>
        <dbReference type="Pfam" id="PF18765"/>
    </source>
</evidence>
<dbReference type="Gene3D" id="3.30.460.10">
    <property type="entry name" value="Beta Polymerase, domain 2"/>
    <property type="match status" value="1"/>
</dbReference>
<evidence type="ECO:0000313" key="3">
    <source>
        <dbReference type="Proteomes" id="UP001279681"/>
    </source>
</evidence>
<reference evidence="3" key="1">
    <citation type="submission" date="2023-07" db="EMBL/GenBank/DDBJ databases">
        <authorList>
            <person name="Colorado M.A."/>
            <person name="Villamil L.M."/>
            <person name="Melo J.F."/>
            <person name="Rodriguez J.A."/>
            <person name="Ruiz R.Y."/>
        </authorList>
    </citation>
    <scope>NUCLEOTIDE SEQUENCE [LARGE SCALE GENOMIC DNA]</scope>
    <source>
        <strain evidence="3">C33</strain>
    </source>
</reference>
<dbReference type="CDD" id="cd05403">
    <property type="entry name" value="NT_KNTase_like"/>
    <property type="match status" value="1"/>
</dbReference>
<dbReference type="SUPFAM" id="SSF81593">
    <property type="entry name" value="Nucleotidyltransferase substrate binding subunit/domain"/>
    <property type="match status" value="1"/>
</dbReference>
<evidence type="ECO:0000313" key="2">
    <source>
        <dbReference type="EMBL" id="MDX8337168.1"/>
    </source>
</evidence>
<dbReference type="Pfam" id="PF08780">
    <property type="entry name" value="NTase_sub_bind"/>
    <property type="match status" value="1"/>
</dbReference>
<dbReference type="NCBIfam" id="TIGR01987">
    <property type="entry name" value="HI0074"/>
    <property type="match status" value="1"/>
</dbReference>
<accession>A0ABU4WCA4</accession>
<dbReference type="RefSeq" id="WP_320314522.1">
    <property type="nucleotide sequence ID" value="NZ_JAVIKH010000022.1"/>
</dbReference>
<protein>
    <submittedName>
        <fullName evidence="2">HI0074 family nucleotidyltransferase substrate-binding subunit</fullName>
    </submittedName>
</protein>
<name>A0ABU4WCA4_9FUSO</name>
<dbReference type="Gene3D" id="1.20.120.330">
    <property type="entry name" value="Nucleotidyltransferases domain 2"/>
    <property type="match status" value="1"/>
</dbReference>
<dbReference type="Pfam" id="PF18765">
    <property type="entry name" value="Polbeta"/>
    <property type="match status" value="1"/>
</dbReference>
<organism evidence="2 3">
    <name type="scientific">Candidatus Cetobacterium colombiensis</name>
    <dbReference type="NCBI Taxonomy" id="3073100"/>
    <lineage>
        <taxon>Bacteria</taxon>
        <taxon>Fusobacteriati</taxon>
        <taxon>Fusobacteriota</taxon>
        <taxon>Fusobacteriia</taxon>
        <taxon>Fusobacteriales</taxon>
        <taxon>Fusobacteriaceae</taxon>
        <taxon>Cetobacterium</taxon>
    </lineage>
</organism>
<proteinExistence type="predicted"/>
<keyword evidence="3" id="KW-1185">Reference proteome</keyword>
<comment type="caution">
    <text evidence="2">The sequence shown here is derived from an EMBL/GenBank/DDBJ whole genome shotgun (WGS) entry which is preliminary data.</text>
</comment>
<dbReference type="InterPro" id="IPR010235">
    <property type="entry name" value="HepT"/>
</dbReference>
<sequence>MYGLSENDFFLIIDILKKYKEKIEWVKIFGSRARGDFKKYSDVDLAISLRYKNIMSDIKNEFYESNLKYTVDIINYSENLGENIKKNIDNDGILIYKTKENGEILMNENKLKYKLEDYQKALKKLKLALEKDAHLDELYLDGTIQRFEFVYELSWKLMKNYLEYQGVDVTSPRETFREAFKEGLIDDASKWIDLMLNRNRTSHTYNEETAWDIYDKIKMEYVKLFTEFEKEIVKRL</sequence>
<dbReference type="SUPFAM" id="SSF81301">
    <property type="entry name" value="Nucleotidyltransferase"/>
    <property type="match status" value="1"/>
</dbReference>
<dbReference type="Proteomes" id="UP001279681">
    <property type="component" value="Unassembled WGS sequence"/>
</dbReference>